<dbReference type="Gene3D" id="2.40.160.210">
    <property type="entry name" value="Acyl-CoA thioesterase, double hotdog domain"/>
    <property type="match status" value="1"/>
</dbReference>
<dbReference type="InParanoid" id="A0A1Y2BDK8"/>
<dbReference type="OrthoDB" id="68328at2759"/>
<gene>
    <name evidence="5" type="ORF">BCR39DRAFT_60208</name>
</gene>
<sequence length="321" mass="35303">MASTLSESVSVRQIAPNTFRAEPFHERARQGNAMPIAYGGLVLSQSISAASATVPSFDLYSVQGTYLGPSSTEHPTIFRVTDIRTTRTFCTRLVIASQSQSQTTSTFNEERKTLIALLDYHATEPVSLLEYSTPPMYPFEEYGIPEELPGFESHIPPDGVDAFKKMFTITLDFYDLRGCGHSIGVSTAMGFAPDKPSAEDDLPITRRTNCTWVRTRENLGGPRENAAGVAMIMDAVLSFLPLTVTRQPLTAAAAASSLDFSLHFHTPVDLSKWHLHEQHTTTGTNGRTMSQGILYDRTGREVAVMTQMSILRPLPKGRGRL</sequence>
<feature type="domain" description="Acyl-CoA thioesterase-like N-terminal HotDog" evidence="3">
    <location>
        <begin position="36"/>
        <end position="102"/>
    </location>
</feature>
<comment type="similarity">
    <text evidence="1">Belongs to the C/M/P thioester hydrolase family.</text>
</comment>
<evidence type="ECO:0000313" key="5">
    <source>
        <dbReference type="EMBL" id="ORY32145.1"/>
    </source>
</evidence>
<keyword evidence="2" id="KW-0378">Hydrolase</keyword>
<comment type="caution">
    <text evidence="5">The sequence shown here is derived from an EMBL/GenBank/DDBJ whole genome shotgun (WGS) entry which is preliminary data.</text>
</comment>
<feature type="domain" description="Acyl-CoA thioesterase-like C-terminal" evidence="4">
    <location>
        <begin position="205"/>
        <end position="310"/>
    </location>
</feature>
<reference evidence="5 6" key="1">
    <citation type="submission" date="2016-07" db="EMBL/GenBank/DDBJ databases">
        <title>Pervasive Adenine N6-methylation of Active Genes in Fungi.</title>
        <authorList>
            <consortium name="DOE Joint Genome Institute"/>
            <person name="Mondo S.J."/>
            <person name="Dannebaum R.O."/>
            <person name="Kuo R.C."/>
            <person name="Labutti K."/>
            <person name="Haridas S."/>
            <person name="Kuo A."/>
            <person name="Salamov A."/>
            <person name="Ahrendt S.R."/>
            <person name="Lipzen A."/>
            <person name="Sullivan W."/>
            <person name="Andreopoulos W.B."/>
            <person name="Clum A."/>
            <person name="Lindquist E."/>
            <person name="Daum C."/>
            <person name="Ramamoorthy G.K."/>
            <person name="Gryganskyi A."/>
            <person name="Culley D."/>
            <person name="Magnuson J.K."/>
            <person name="James T.Y."/>
            <person name="O'Malley M.A."/>
            <person name="Stajich J.E."/>
            <person name="Spatafora J.W."/>
            <person name="Visel A."/>
            <person name="Grigoriev I.V."/>
        </authorList>
    </citation>
    <scope>NUCLEOTIDE SEQUENCE [LARGE SCALE GENOMIC DNA]</scope>
    <source>
        <strain evidence="5 6">68-887.2</strain>
    </source>
</reference>
<dbReference type="AlphaFoldDB" id="A0A1Y2BDK8"/>
<dbReference type="GO" id="GO:0047617">
    <property type="term" value="F:fatty acyl-CoA hydrolase activity"/>
    <property type="evidence" value="ECO:0007669"/>
    <property type="project" value="InterPro"/>
</dbReference>
<evidence type="ECO:0000259" key="4">
    <source>
        <dbReference type="Pfam" id="PF20789"/>
    </source>
</evidence>
<evidence type="ECO:0000259" key="3">
    <source>
        <dbReference type="Pfam" id="PF13622"/>
    </source>
</evidence>
<evidence type="ECO:0000256" key="1">
    <source>
        <dbReference type="ARBA" id="ARBA00006538"/>
    </source>
</evidence>
<dbReference type="InterPro" id="IPR042171">
    <property type="entry name" value="Acyl-CoA_hotdog"/>
</dbReference>
<dbReference type="CDD" id="cd03444">
    <property type="entry name" value="Thioesterase_II_repeat1"/>
    <property type="match status" value="1"/>
</dbReference>
<dbReference type="STRING" id="71784.A0A1Y2BDK8"/>
<dbReference type="GO" id="GO:0006637">
    <property type="term" value="P:acyl-CoA metabolic process"/>
    <property type="evidence" value="ECO:0007669"/>
    <property type="project" value="InterPro"/>
</dbReference>
<dbReference type="GO" id="GO:0009062">
    <property type="term" value="P:fatty acid catabolic process"/>
    <property type="evidence" value="ECO:0007669"/>
    <property type="project" value="TreeGrafter"/>
</dbReference>
<dbReference type="Proteomes" id="UP000193986">
    <property type="component" value="Unassembled WGS sequence"/>
</dbReference>
<dbReference type="PANTHER" id="PTHR11066:SF35">
    <property type="entry name" value="ACYL-COA THIOESTERASE II"/>
    <property type="match status" value="1"/>
</dbReference>
<dbReference type="PANTHER" id="PTHR11066">
    <property type="entry name" value="ACYL-COA THIOESTERASE"/>
    <property type="match status" value="1"/>
</dbReference>
<dbReference type="InterPro" id="IPR029069">
    <property type="entry name" value="HotDog_dom_sf"/>
</dbReference>
<keyword evidence="6" id="KW-1185">Reference proteome</keyword>
<dbReference type="GO" id="GO:0005782">
    <property type="term" value="C:peroxisomal matrix"/>
    <property type="evidence" value="ECO:0007669"/>
    <property type="project" value="UniProtKB-SubCell"/>
</dbReference>
<dbReference type="Pfam" id="PF20789">
    <property type="entry name" value="4HBT_3C"/>
    <property type="match status" value="1"/>
</dbReference>
<dbReference type="SUPFAM" id="SSF54637">
    <property type="entry name" value="Thioesterase/thiol ester dehydrase-isomerase"/>
    <property type="match status" value="2"/>
</dbReference>
<dbReference type="InterPro" id="IPR003703">
    <property type="entry name" value="Acyl_CoA_thio"/>
</dbReference>
<dbReference type="Pfam" id="PF13622">
    <property type="entry name" value="4HBT_3"/>
    <property type="match status" value="1"/>
</dbReference>
<dbReference type="CDD" id="cd03445">
    <property type="entry name" value="Thioesterase_II_repeat2"/>
    <property type="match status" value="1"/>
</dbReference>
<dbReference type="InterPro" id="IPR049450">
    <property type="entry name" value="ACOT8-like_C"/>
</dbReference>
<organism evidence="5 6">
    <name type="scientific">Naematelia encephala</name>
    <dbReference type="NCBI Taxonomy" id="71784"/>
    <lineage>
        <taxon>Eukaryota</taxon>
        <taxon>Fungi</taxon>
        <taxon>Dikarya</taxon>
        <taxon>Basidiomycota</taxon>
        <taxon>Agaricomycotina</taxon>
        <taxon>Tremellomycetes</taxon>
        <taxon>Tremellales</taxon>
        <taxon>Naemateliaceae</taxon>
        <taxon>Naematelia</taxon>
    </lineage>
</organism>
<proteinExistence type="inferred from homology"/>
<evidence type="ECO:0000313" key="6">
    <source>
        <dbReference type="Proteomes" id="UP000193986"/>
    </source>
</evidence>
<accession>A0A1Y2BDK8</accession>
<evidence type="ECO:0000256" key="2">
    <source>
        <dbReference type="ARBA" id="ARBA00022801"/>
    </source>
</evidence>
<name>A0A1Y2BDK8_9TREE</name>
<dbReference type="InterPro" id="IPR049449">
    <property type="entry name" value="TesB_ACOT8-like_N"/>
</dbReference>
<dbReference type="EMBL" id="MCFC01000011">
    <property type="protein sequence ID" value="ORY32145.1"/>
    <property type="molecule type" value="Genomic_DNA"/>
</dbReference>
<protein>
    <submittedName>
        <fullName evidence="5">Thioesterase-like superfamily-domain-containing protein</fullName>
    </submittedName>
</protein>